<dbReference type="GO" id="GO:0005737">
    <property type="term" value="C:cytoplasm"/>
    <property type="evidence" value="ECO:0007669"/>
    <property type="project" value="TreeGrafter"/>
</dbReference>
<dbReference type="OrthoDB" id="40902at2759"/>
<dbReference type="GO" id="GO:0004674">
    <property type="term" value="F:protein serine/threonine kinase activity"/>
    <property type="evidence" value="ECO:0007669"/>
    <property type="project" value="TreeGrafter"/>
</dbReference>
<dbReference type="PROSITE" id="PS00108">
    <property type="entry name" value="PROTEIN_KINASE_ST"/>
    <property type="match status" value="1"/>
</dbReference>
<feature type="domain" description="Protein kinase" evidence="1">
    <location>
        <begin position="16"/>
        <end position="242"/>
    </location>
</feature>
<dbReference type="SMART" id="SM00220">
    <property type="entry name" value="S_TKc"/>
    <property type="match status" value="1"/>
</dbReference>
<proteinExistence type="predicted"/>
<name>A0A7J7K0R0_BUGNE</name>
<evidence type="ECO:0000313" key="3">
    <source>
        <dbReference type="Proteomes" id="UP000593567"/>
    </source>
</evidence>
<reference evidence="2" key="1">
    <citation type="submission" date="2020-06" db="EMBL/GenBank/DDBJ databases">
        <title>Draft genome of Bugula neritina, a colonial animal packing powerful symbionts and potential medicines.</title>
        <authorList>
            <person name="Rayko M."/>
        </authorList>
    </citation>
    <scope>NUCLEOTIDE SEQUENCE [LARGE SCALE GENOMIC DNA]</scope>
    <source>
        <strain evidence="2">Kwan_BN1</strain>
    </source>
</reference>
<dbReference type="AlphaFoldDB" id="A0A7J7K0R0"/>
<dbReference type="Pfam" id="PF00069">
    <property type="entry name" value="Pkinase"/>
    <property type="match status" value="1"/>
</dbReference>
<dbReference type="GO" id="GO:0044773">
    <property type="term" value="P:mitotic DNA damage checkpoint signaling"/>
    <property type="evidence" value="ECO:0007669"/>
    <property type="project" value="TreeGrafter"/>
</dbReference>
<keyword evidence="3" id="KW-1185">Reference proteome</keyword>
<dbReference type="InterPro" id="IPR000719">
    <property type="entry name" value="Prot_kinase_dom"/>
</dbReference>
<accession>A0A7J7K0R0</accession>
<dbReference type="PANTHER" id="PTHR44167:SF24">
    <property type="entry name" value="SERINE_THREONINE-PROTEIN KINASE CHK2"/>
    <property type="match status" value="1"/>
</dbReference>
<dbReference type="Proteomes" id="UP000593567">
    <property type="component" value="Unassembled WGS sequence"/>
</dbReference>
<dbReference type="InterPro" id="IPR008271">
    <property type="entry name" value="Ser/Thr_kinase_AS"/>
</dbReference>
<dbReference type="SUPFAM" id="SSF56112">
    <property type="entry name" value="Protein kinase-like (PK-like)"/>
    <property type="match status" value="1"/>
</dbReference>
<dbReference type="GO" id="GO:0005634">
    <property type="term" value="C:nucleus"/>
    <property type="evidence" value="ECO:0007669"/>
    <property type="project" value="TreeGrafter"/>
</dbReference>
<gene>
    <name evidence="2" type="ORF">EB796_009911</name>
</gene>
<sequence>MHKENDDVPNLVKAKYRVLSDLGSGACGLVKLAVRKSDCLRVACKCIDKSKFNFPSNSSKVQLMKEVSILKALDHPCVIKVVDVIDTEKMLCIFMELAEAGDLFKEIKLQTRLEPDHAKMVFYQTCLAVKHLHDHNVVHRDLKPENILLSNTLQSHQIVKVTDFGYSCVMDTSSLLKTLCGTPYYIAPEIVVSHGMGGGYTKAVDCWSLGVILYVCITGQPAFTTERKDLCLKDQILQEVIL</sequence>
<protein>
    <submittedName>
        <fullName evidence="2">CHEK2</fullName>
    </submittedName>
</protein>
<comment type="caution">
    <text evidence="2">The sequence shown here is derived from an EMBL/GenBank/DDBJ whole genome shotgun (WGS) entry which is preliminary data.</text>
</comment>
<dbReference type="EMBL" id="VXIV02001568">
    <property type="protein sequence ID" value="KAF6031783.1"/>
    <property type="molecule type" value="Genomic_DNA"/>
</dbReference>
<dbReference type="GO" id="GO:0005524">
    <property type="term" value="F:ATP binding"/>
    <property type="evidence" value="ECO:0007669"/>
    <property type="project" value="InterPro"/>
</dbReference>
<dbReference type="Gene3D" id="1.10.510.10">
    <property type="entry name" value="Transferase(Phosphotransferase) domain 1"/>
    <property type="match status" value="1"/>
</dbReference>
<dbReference type="PROSITE" id="PS50011">
    <property type="entry name" value="PROTEIN_KINASE_DOM"/>
    <property type="match status" value="1"/>
</dbReference>
<organism evidence="2 3">
    <name type="scientific">Bugula neritina</name>
    <name type="common">Brown bryozoan</name>
    <name type="synonym">Sertularia neritina</name>
    <dbReference type="NCBI Taxonomy" id="10212"/>
    <lineage>
        <taxon>Eukaryota</taxon>
        <taxon>Metazoa</taxon>
        <taxon>Spiralia</taxon>
        <taxon>Lophotrochozoa</taxon>
        <taxon>Bryozoa</taxon>
        <taxon>Gymnolaemata</taxon>
        <taxon>Cheilostomatida</taxon>
        <taxon>Flustrina</taxon>
        <taxon>Buguloidea</taxon>
        <taxon>Bugulidae</taxon>
        <taxon>Bugula</taxon>
    </lineage>
</organism>
<dbReference type="PANTHER" id="PTHR44167">
    <property type="entry name" value="OVARIAN-SPECIFIC SERINE/THREONINE-PROTEIN KINASE LOK-RELATED"/>
    <property type="match status" value="1"/>
</dbReference>
<dbReference type="InterPro" id="IPR011009">
    <property type="entry name" value="Kinase-like_dom_sf"/>
</dbReference>
<evidence type="ECO:0000259" key="1">
    <source>
        <dbReference type="PROSITE" id="PS50011"/>
    </source>
</evidence>
<evidence type="ECO:0000313" key="2">
    <source>
        <dbReference type="EMBL" id="KAF6031783.1"/>
    </source>
</evidence>